<dbReference type="Pfam" id="PF06228">
    <property type="entry name" value="ChuX_HutX"/>
    <property type="match status" value="1"/>
</dbReference>
<dbReference type="InterPro" id="IPR010413">
    <property type="entry name" value="HutX-like"/>
</dbReference>
<comment type="caution">
    <text evidence="1">The sequence shown here is derived from an EMBL/GenBank/DDBJ whole genome shotgun (WGS) entry which is preliminary data.</text>
</comment>
<gene>
    <name evidence="1" type="ORF">RHODGE_RHODGE_02241</name>
</gene>
<dbReference type="EMBL" id="UWOC01000139">
    <property type="protein sequence ID" value="VCU09068.1"/>
    <property type="molecule type" value="Genomic_DNA"/>
</dbReference>
<reference evidence="2" key="1">
    <citation type="submission" date="2018-10" db="EMBL/GenBank/DDBJ databases">
        <authorList>
            <person name="Peiro R."/>
            <person name="Begona"/>
            <person name="Cbmso G."/>
            <person name="Lopez M."/>
            <person name="Gonzalez S."/>
            <person name="Sacristan E."/>
            <person name="Castillo E."/>
        </authorList>
    </citation>
    <scope>NUCLEOTIDE SEQUENCE [LARGE SCALE GENOMIC DNA]</scope>
</reference>
<dbReference type="Gene3D" id="3.40.1570.10">
    <property type="entry name" value="HemS/ChuS/ChuX like domains"/>
    <property type="match status" value="1"/>
</dbReference>
<dbReference type="CDD" id="cd16829">
    <property type="entry name" value="ChuX_HutX-like"/>
    <property type="match status" value="1"/>
</dbReference>
<organism evidence="1 2">
    <name type="scientific">Rhodoplanes serenus</name>
    <dbReference type="NCBI Taxonomy" id="200615"/>
    <lineage>
        <taxon>Bacteria</taxon>
        <taxon>Pseudomonadati</taxon>
        <taxon>Pseudomonadota</taxon>
        <taxon>Alphaproteobacteria</taxon>
        <taxon>Hyphomicrobiales</taxon>
        <taxon>Nitrobacteraceae</taxon>
        <taxon>Rhodoplanes</taxon>
    </lineage>
</organism>
<dbReference type="Proteomes" id="UP000289200">
    <property type="component" value="Unassembled WGS sequence"/>
</dbReference>
<dbReference type="PIRSF" id="PIRSF030840">
    <property type="entry name" value="DUF1008"/>
    <property type="match status" value="1"/>
</dbReference>
<dbReference type="NCBIfam" id="TIGR04108">
    <property type="entry name" value="HutX"/>
    <property type="match status" value="1"/>
</dbReference>
<dbReference type="AlphaFoldDB" id="A0A3S4BWE3"/>
<dbReference type="OrthoDB" id="8781266at2"/>
<dbReference type="InterPro" id="IPR053733">
    <property type="entry name" value="Heme_Transport_Util_sf"/>
</dbReference>
<name>A0A3S4BWE3_9BRAD</name>
<sequence length="178" mass="19119">MTDLTINATARDTADDRTALAARLAENPDGVIEALARQHGVTTLDATRLLPPDAAAFAPADAFADVMADLTGWGPVLVIVHTPSIVLECEGPVPPGSFGRGFFNLHGDSPIGGHIRADRCVAIAFVRRPFMGRESCSVQFFDRDGEAMFKVFVRRLPDRSLDPAQVARFDALKAIFAA</sequence>
<keyword evidence="2" id="KW-1185">Reference proteome</keyword>
<evidence type="ECO:0008006" key="3">
    <source>
        <dbReference type="Google" id="ProtNLM"/>
    </source>
</evidence>
<evidence type="ECO:0000313" key="2">
    <source>
        <dbReference type="Proteomes" id="UP000289200"/>
    </source>
</evidence>
<evidence type="ECO:0000313" key="1">
    <source>
        <dbReference type="EMBL" id="VCU09068.1"/>
    </source>
</evidence>
<dbReference type="SUPFAM" id="SSF144064">
    <property type="entry name" value="Heme iron utilization protein-like"/>
    <property type="match status" value="1"/>
</dbReference>
<dbReference type="RefSeq" id="WP_129609047.1">
    <property type="nucleotide sequence ID" value="NZ_UWOC01000139.1"/>
</dbReference>
<accession>A0A3S4BWE3</accession>
<proteinExistence type="predicted"/>
<protein>
    <recommendedName>
        <fullName evidence="3">Heme utilization cystosolic carrier protein HutX</fullName>
    </recommendedName>
</protein>